<evidence type="ECO:0000313" key="2">
    <source>
        <dbReference type="EMBL" id="PTQ58475.1"/>
    </source>
</evidence>
<reference evidence="2 3" key="1">
    <citation type="submission" date="2018-04" db="EMBL/GenBank/DDBJ databases">
        <title>Genomic Encyclopedia of Type Strains, Phase III (KMG-III): the genomes of soil and plant-associated and newly described type strains.</title>
        <authorList>
            <person name="Whitman W."/>
        </authorList>
    </citation>
    <scope>NUCLEOTIDE SEQUENCE [LARGE SCALE GENOMIC DNA]</scope>
    <source>
        <strain evidence="2 3">MA101b</strain>
    </source>
</reference>
<dbReference type="EMBL" id="QAOG01000008">
    <property type="protein sequence ID" value="PTQ58475.1"/>
    <property type="molecule type" value="Genomic_DNA"/>
</dbReference>
<gene>
    <name evidence="2" type="ORF">C8J26_3776</name>
</gene>
<dbReference type="Proteomes" id="UP000244189">
    <property type="component" value="Unassembled WGS sequence"/>
</dbReference>
<comment type="caution">
    <text evidence="2">The sequence shown here is derived from an EMBL/GenBank/DDBJ whole genome shotgun (WGS) entry which is preliminary data.</text>
</comment>
<evidence type="ECO:0000256" key="1">
    <source>
        <dbReference type="SAM" id="SignalP"/>
    </source>
</evidence>
<organism evidence="2 3">
    <name type="scientific">Sphingomonas aurantiaca</name>
    <dbReference type="NCBI Taxonomy" id="185949"/>
    <lineage>
        <taxon>Bacteria</taxon>
        <taxon>Pseudomonadati</taxon>
        <taxon>Pseudomonadota</taxon>
        <taxon>Alphaproteobacteria</taxon>
        <taxon>Sphingomonadales</taxon>
        <taxon>Sphingomonadaceae</taxon>
        <taxon>Sphingomonas</taxon>
    </lineage>
</organism>
<feature type="signal peptide" evidence="1">
    <location>
        <begin position="1"/>
        <end position="25"/>
    </location>
</feature>
<protein>
    <submittedName>
        <fullName evidence="2">Uncharacterized protein</fullName>
    </submittedName>
</protein>
<evidence type="ECO:0000313" key="3">
    <source>
        <dbReference type="Proteomes" id="UP000244189"/>
    </source>
</evidence>
<dbReference type="AlphaFoldDB" id="A0A2T5GGM4"/>
<feature type="chain" id="PRO_5015712254" evidence="1">
    <location>
        <begin position="26"/>
        <end position="294"/>
    </location>
</feature>
<keyword evidence="3" id="KW-1185">Reference proteome</keyword>
<keyword evidence="1" id="KW-0732">Signal</keyword>
<name>A0A2T5GGM4_9SPHN</name>
<sequence>MTHIPAFRMKTPVLRALCGGLSAMAALTLAVDAGQAQQTTETPTAPKSAAEQAKAWQDIASRPDFWQGTWQSIAPIADNFTIPPDYTPSALAYIKAYKPAEDSPFTNCKPLGMPFVQNIGGMPMKFFQSPGMIALYIETSGMTRFIHTDGRKHSEEPNPAYLGESIGRWEGDTLVVDTTGLAADTVFQMGRLSEKLRPQGDHSPVSGVIFGPHGPNLRLVERIRLIDFNTLEIQTTLYDDTVFKKPYALEPRKFIRGIERRNEPQEWACTDNRDYLDPTTGKLELNVKDKAQSR</sequence>
<accession>A0A2T5GGM4</accession>
<dbReference type="RefSeq" id="WP_146168912.1">
    <property type="nucleotide sequence ID" value="NZ_QAOG01000008.1"/>
</dbReference>
<proteinExistence type="predicted"/>